<dbReference type="SUPFAM" id="SSF53098">
    <property type="entry name" value="Ribonuclease H-like"/>
    <property type="match status" value="1"/>
</dbReference>
<keyword evidence="4" id="KW-1185">Reference proteome</keyword>
<feature type="region of interest" description="Disordered" evidence="1">
    <location>
        <begin position="40"/>
        <end position="80"/>
    </location>
</feature>
<dbReference type="InterPro" id="IPR012337">
    <property type="entry name" value="RNaseH-like_sf"/>
</dbReference>
<dbReference type="RefSeq" id="WP_183593718.1">
    <property type="nucleotide sequence ID" value="NZ_JACHWR010000002.1"/>
</dbReference>
<dbReference type="Proteomes" id="UP000589626">
    <property type="component" value="Unassembled WGS sequence"/>
</dbReference>
<feature type="domain" description="Integrase catalytic" evidence="2">
    <location>
        <begin position="220"/>
        <end position="382"/>
    </location>
</feature>
<dbReference type="PANTHER" id="PTHR46889:SF4">
    <property type="entry name" value="TRANSPOSASE INSO FOR INSERTION SEQUENCE ELEMENT IS911B-RELATED"/>
    <property type="match status" value="1"/>
</dbReference>
<dbReference type="InterPro" id="IPR036397">
    <property type="entry name" value="RNaseH_sf"/>
</dbReference>
<feature type="region of interest" description="Disordered" evidence="1">
    <location>
        <begin position="127"/>
        <end position="148"/>
    </location>
</feature>
<dbReference type="InterPro" id="IPR050900">
    <property type="entry name" value="Transposase_IS3/IS150/IS904"/>
</dbReference>
<reference evidence="3 4" key="1">
    <citation type="submission" date="2020-08" db="EMBL/GenBank/DDBJ databases">
        <title>Sequencing the genomes of 1000 actinobacteria strains.</title>
        <authorList>
            <person name="Klenk H.-P."/>
        </authorList>
    </citation>
    <scope>NUCLEOTIDE SEQUENCE [LARGE SCALE GENOMIC DNA]</scope>
    <source>
        <strain evidence="3 4">DSM 105498</strain>
    </source>
</reference>
<organism evidence="3 4">
    <name type="scientific">Nocardioides soli</name>
    <dbReference type="NCBI Taxonomy" id="1036020"/>
    <lineage>
        <taxon>Bacteria</taxon>
        <taxon>Bacillati</taxon>
        <taxon>Actinomycetota</taxon>
        <taxon>Actinomycetes</taxon>
        <taxon>Propionibacteriales</taxon>
        <taxon>Nocardioidaceae</taxon>
        <taxon>Nocardioides</taxon>
    </lineage>
</organism>
<dbReference type="PROSITE" id="PS50994">
    <property type="entry name" value="INTEGRASE"/>
    <property type="match status" value="1"/>
</dbReference>
<dbReference type="PANTHER" id="PTHR46889">
    <property type="entry name" value="TRANSPOSASE INSF FOR INSERTION SEQUENCE IS3B-RELATED"/>
    <property type="match status" value="1"/>
</dbReference>
<evidence type="ECO:0000259" key="2">
    <source>
        <dbReference type="PROSITE" id="PS50994"/>
    </source>
</evidence>
<dbReference type="AlphaFoldDB" id="A0A7W4VY86"/>
<dbReference type="Gene3D" id="3.30.420.10">
    <property type="entry name" value="Ribonuclease H-like superfamily/Ribonuclease H"/>
    <property type="match status" value="1"/>
</dbReference>
<dbReference type="NCBIfam" id="NF033516">
    <property type="entry name" value="transpos_IS3"/>
    <property type="match status" value="1"/>
</dbReference>
<gene>
    <name evidence="3" type="ORF">FHU40_003792</name>
</gene>
<feature type="compositionally biased region" description="Basic and acidic residues" evidence="1">
    <location>
        <begin position="63"/>
        <end position="73"/>
    </location>
</feature>
<name>A0A7W4VY86_9ACTN</name>
<dbReference type="EMBL" id="JACHWR010000002">
    <property type="protein sequence ID" value="MBB3043974.1"/>
    <property type="molecule type" value="Genomic_DNA"/>
</dbReference>
<dbReference type="GO" id="GO:0003676">
    <property type="term" value="F:nucleic acid binding"/>
    <property type="evidence" value="ECO:0007669"/>
    <property type="project" value="InterPro"/>
</dbReference>
<dbReference type="InterPro" id="IPR001584">
    <property type="entry name" value="Integrase_cat-core"/>
</dbReference>
<dbReference type="Pfam" id="PF00665">
    <property type="entry name" value="rve"/>
    <property type="match status" value="1"/>
</dbReference>
<comment type="caution">
    <text evidence="3">The sequence shown here is derived from an EMBL/GenBank/DDBJ whole genome shotgun (WGS) entry which is preliminary data.</text>
</comment>
<evidence type="ECO:0000256" key="1">
    <source>
        <dbReference type="SAM" id="MobiDB-lite"/>
    </source>
</evidence>
<protein>
    <submittedName>
        <fullName evidence="3">Putative transposase</fullName>
    </submittedName>
</protein>
<feature type="compositionally biased region" description="Basic residues" evidence="1">
    <location>
        <begin position="127"/>
        <end position="136"/>
    </location>
</feature>
<dbReference type="GO" id="GO:0015074">
    <property type="term" value="P:DNA integration"/>
    <property type="evidence" value="ECO:0007669"/>
    <property type="project" value="InterPro"/>
</dbReference>
<evidence type="ECO:0000313" key="3">
    <source>
        <dbReference type="EMBL" id="MBB3043974.1"/>
    </source>
</evidence>
<dbReference type="InterPro" id="IPR048020">
    <property type="entry name" value="Transpos_IS3"/>
</dbReference>
<proteinExistence type="predicted"/>
<sequence>MAEYAAADRAERGAILRWEGLYSSHIVEWRKAAETGATAALGPQEPRAPGPGGRAVAGTCGEGRGRTGPDEGRAGPGGKSTRALGDALREHGHAAAVAAVINPAVDDLAEHVGVKRACELLGRPRGSHYRAKRPRMHGPAPKRPTPPNALTAEEQAQVMGVLTSERFCDKSVAQTWATLLDEGTYLCSMSTMHRLLRAHGAAGERRRQATHPAKKKPELLATGPGQVWSWDITKLRGPQRGVWFQLYVVLDIFSRYVVAWTVQTVEDSQIATTMLEEAMGTHGIPEAIHADRGTSMTSKPVAQLLLDLGVDRSHSRPRVSNDNPYNEAAFKTLKYAPVFPEAFGSLADARAFCQAFFGYYNHEHRHSGIALHTPASVHHGTATDIRAQRQATLDAAHTAHPERFGNRRPQAPTLPKAAWINQPSPEALIQTA</sequence>
<accession>A0A7W4VY86</accession>
<evidence type="ECO:0000313" key="4">
    <source>
        <dbReference type="Proteomes" id="UP000589626"/>
    </source>
</evidence>